<dbReference type="OrthoDB" id="337038at2759"/>
<keyword evidence="2" id="KW-0732">Signal</keyword>
<dbReference type="InterPro" id="IPR001283">
    <property type="entry name" value="CRISP-related"/>
</dbReference>
<proteinExistence type="predicted"/>
<dbReference type="VEuPathDB" id="FungiDB:L203_00110"/>
<dbReference type="PRINTS" id="PR00837">
    <property type="entry name" value="V5TPXLIKE"/>
</dbReference>
<dbReference type="Gene3D" id="3.40.33.10">
    <property type="entry name" value="CAP"/>
    <property type="match status" value="1"/>
</dbReference>
<dbReference type="EMBL" id="CP143784">
    <property type="protein sequence ID" value="WVN85088.1"/>
    <property type="molecule type" value="Genomic_DNA"/>
</dbReference>
<dbReference type="PANTHER" id="PTHR10334">
    <property type="entry name" value="CYSTEINE-RICH SECRETORY PROTEIN-RELATED"/>
    <property type="match status" value="1"/>
</dbReference>
<protein>
    <submittedName>
        <fullName evidence="3">Uncharacterized protein</fullName>
    </submittedName>
</protein>
<reference evidence="3" key="2">
    <citation type="journal article" date="2022" name="Elife">
        <title>Obligate sexual reproduction of a homothallic fungus closely related to the Cryptococcus pathogenic species complex.</title>
        <authorList>
            <person name="Passer A.R."/>
            <person name="Clancey S.A."/>
            <person name="Shea T."/>
            <person name="David-Palma M."/>
            <person name="Averette A.F."/>
            <person name="Boekhout T."/>
            <person name="Porcel B.M."/>
            <person name="Nowrousian M."/>
            <person name="Cuomo C.A."/>
            <person name="Sun S."/>
            <person name="Heitman J."/>
            <person name="Coelho M.A."/>
        </authorList>
    </citation>
    <scope>NUCLEOTIDE SEQUENCE</scope>
    <source>
        <strain evidence="3">CBS 7841</strain>
    </source>
</reference>
<dbReference type="Pfam" id="PF00188">
    <property type="entry name" value="CAP"/>
    <property type="match status" value="1"/>
</dbReference>
<dbReference type="SUPFAM" id="SSF55797">
    <property type="entry name" value="PR-1-like"/>
    <property type="match status" value="1"/>
</dbReference>
<gene>
    <name evidence="3" type="ORF">L203_100230</name>
</gene>
<dbReference type="AlphaFoldDB" id="A0A1E3IZF4"/>
<feature type="compositionally biased region" description="Low complexity" evidence="1">
    <location>
        <begin position="94"/>
        <end position="118"/>
    </location>
</feature>
<feature type="signal peptide" evidence="2">
    <location>
        <begin position="1"/>
        <end position="19"/>
    </location>
</feature>
<evidence type="ECO:0000313" key="3">
    <source>
        <dbReference type="EMBL" id="WVN85088.1"/>
    </source>
</evidence>
<dbReference type="GeneID" id="91084446"/>
<keyword evidence="4" id="KW-1185">Reference proteome</keyword>
<organism evidence="3 4">
    <name type="scientific">Cryptococcus depauperatus CBS 7841</name>
    <dbReference type="NCBI Taxonomy" id="1295531"/>
    <lineage>
        <taxon>Eukaryota</taxon>
        <taxon>Fungi</taxon>
        <taxon>Dikarya</taxon>
        <taxon>Basidiomycota</taxon>
        <taxon>Agaricomycotina</taxon>
        <taxon>Tremellomycetes</taxon>
        <taxon>Tremellales</taxon>
        <taxon>Cryptococcaceae</taxon>
        <taxon>Cryptococcus</taxon>
    </lineage>
</organism>
<dbReference type="RefSeq" id="XP_066065789.1">
    <property type="nucleotide sequence ID" value="XM_066209692.1"/>
</dbReference>
<name>A0A1E3IZF4_9TREE</name>
<sequence>MIMHLAAILSLLAVTQISALPYKNCMNHKHHNHAVIANKTGGMESMASTSVQDTTSVQDSTSVINSIYSSTTVTTSSDVVTTTSTESNKKVEPSTSEWTSTSATTTSEASTSKASSSSLEQTMIDMHNKARAEHNAGEVTWDAKLAEYAANAASSCVFEHTGGPYGENLAAGAGGDYNAASGFNAWYDEASEYDPQNPVYSHFTQVVWKGSTTIGCALHTCAGNTIFKGSDMDAEYLVCEYYPPGNVIGQFDTQVSA</sequence>
<accession>A0A1E3IZF4</accession>
<evidence type="ECO:0000313" key="4">
    <source>
        <dbReference type="Proteomes" id="UP000094043"/>
    </source>
</evidence>
<dbReference type="Proteomes" id="UP000094043">
    <property type="component" value="Chromosome 1"/>
</dbReference>
<reference evidence="3" key="3">
    <citation type="submission" date="2024-01" db="EMBL/GenBank/DDBJ databases">
        <authorList>
            <person name="Coelho M.A."/>
            <person name="David-Palma M."/>
            <person name="Shea T."/>
            <person name="Sun S."/>
            <person name="Cuomo C.A."/>
            <person name="Heitman J."/>
        </authorList>
    </citation>
    <scope>NUCLEOTIDE SEQUENCE</scope>
    <source>
        <strain evidence="3">CBS 7841</strain>
    </source>
</reference>
<dbReference type="SMART" id="SM00198">
    <property type="entry name" value="SCP"/>
    <property type="match status" value="1"/>
</dbReference>
<evidence type="ECO:0000256" key="2">
    <source>
        <dbReference type="SAM" id="SignalP"/>
    </source>
</evidence>
<dbReference type="InterPro" id="IPR014044">
    <property type="entry name" value="CAP_dom"/>
</dbReference>
<reference evidence="3" key="1">
    <citation type="submission" date="2016-06" db="EMBL/GenBank/DDBJ databases">
        <authorList>
            <person name="Cuomo C."/>
            <person name="Litvintseva A."/>
            <person name="Heitman J."/>
            <person name="Chen Y."/>
            <person name="Sun S."/>
            <person name="Springer D."/>
            <person name="Dromer F."/>
            <person name="Young S."/>
            <person name="Zeng Q."/>
            <person name="Chapman S."/>
            <person name="Gujja S."/>
            <person name="Saif S."/>
            <person name="Birren B."/>
        </authorList>
    </citation>
    <scope>NUCLEOTIDE SEQUENCE</scope>
    <source>
        <strain evidence="3">CBS 7841</strain>
    </source>
</reference>
<dbReference type="KEGG" id="cdep:91084446"/>
<evidence type="ECO:0000256" key="1">
    <source>
        <dbReference type="SAM" id="MobiDB-lite"/>
    </source>
</evidence>
<feature type="chain" id="PRO_5044187893" evidence="2">
    <location>
        <begin position="20"/>
        <end position="257"/>
    </location>
</feature>
<feature type="region of interest" description="Disordered" evidence="1">
    <location>
        <begin position="84"/>
        <end position="120"/>
    </location>
</feature>
<dbReference type="InterPro" id="IPR035940">
    <property type="entry name" value="CAP_sf"/>
</dbReference>